<dbReference type="Gene3D" id="3.50.50.60">
    <property type="entry name" value="FAD/NAD(P)-binding domain"/>
    <property type="match status" value="2"/>
</dbReference>
<evidence type="ECO:0000313" key="3">
    <source>
        <dbReference type="EMBL" id="SEB65944.1"/>
    </source>
</evidence>
<name>A0A1H4L5C4_9MICO</name>
<evidence type="ECO:0000313" key="4">
    <source>
        <dbReference type="Proteomes" id="UP000183750"/>
    </source>
</evidence>
<feature type="domain" description="FAD dependent oxidoreductase" evidence="2">
    <location>
        <begin position="3"/>
        <end position="391"/>
    </location>
</feature>
<protein>
    <submittedName>
        <fullName evidence="3">D-amino-acid dehydrogenase</fullName>
    </submittedName>
</protein>
<dbReference type="EMBL" id="FNSQ01000005">
    <property type="protein sequence ID" value="SEB65944.1"/>
    <property type="molecule type" value="Genomic_DNA"/>
</dbReference>
<dbReference type="PANTHER" id="PTHR13847">
    <property type="entry name" value="SARCOSINE DEHYDROGENASE-RELATED"/>
    <property type="match status" value="1"/>
</dbReference>
<dbReference type="AlphaFoldDB" id="A0A1H4L5C4"/>
<dbReference type="SUPFAM" id="SSF54373">
    <property type="entry name" value="FAD-linked reductases, C-terminal domain"/>
    <property type="match status" value="1"/>
</dbReference>
<accession>A0A1H4L5C4</accession>
<dbReference type="InterPro" id="IPR036188">
    <property type="entry name" value="FAD/NAD-bd_sf"/>
</dbReference>
<proteinExistence type="predicted"/>
<evidence type="ECO:0000256" key="1">
    <source>
        <dbReference type="ARBA" id="ARBA00023002"/>
    </source>
</evidence>
<organism evidence="3 4">
    <name type="scientific">Microbacterium hydrocarbonoxydans</name>
    <dbReference type="NCBI Taxonomy" id="273678"/>
    <lineage>
        <taxon>Bacteria</taxon>
        <taxon>Bacillati</taxon>
        <taxon>Actinomycetota</taxon>
        <taxon>Actinomycetes</taxon>
        <taxon>Micrococcales</taxon>
        <taxon>Microbacteriaceae</taxon>
        <taxon>Microbacterium</taxon>
    </lineage>
</organism>
<gene>
    <name evidence="3" type="ORF">SAMN04489807_1670</name>
</gene>
<dbReference type="Pfam" id="PF01266">
    <property type="entry name" value="DAO"/>
    <property type="match status" value="1"/>
</dbReference>
<dbReference type="Proteomes" id="UP000183750">
    <property type="component" value="Unassembled WGS sequence"/>
</dbReference>
<keyword evidence="1" id="KW-0560">Oxidoreductase</keyword>
<dbReference type="GO" id="GO:0016491">
    <property type="term" value="F:oxidoreductase activity"/>
    <property type="evidence" value="ECO:0007669"/>
    <property type="project" value="UniProtKB-KW"/>
</dbReference>
<dbReference type="Gene3D" id="3.30.9.10">
    <property type="entry name" value="D-Amino Acid Oxidase, subunit A, domain 2"/>
    <property type="match status" value="1"/>
</dbReference>
<evidence type="ECO:0000259" key="2">
    <source>
        <dbReference type="Pfam" id="PF01266"/>
    </source>
</evidence>
<reference evidence="4" key="1">
    <citation type="submission" date="2016-10" db="EMBL/GenBank/DDBJ databases">
        <authorList>
            <person name="Varghese N."/>
            <person name="Submissions S."/>
        </authorList>
    </citation>
    <scope>NUCLEOTIDE SEQUENCE [LARGE SCALE GENOMIC DNA]</scope>
    <source>
        <strain evidence="4">DSM 16089</strain>
    </source>
</reference>
<dbReference type="PANTHER" id="PTHR13847:SF289">
    <property type="entry name" value="GLYCINE OXIDASE"/>
    <property type="match status" value="1"/>
</dbReference>
<keyword evidence="4" id="KW-1185">Reference proteome</keyword>
<dbReference type="RefSeq" id="WP_060927369.1">
    <property type="nucleotide sequence ID" value="NZ_FNSQ01000005.1"/>
</dbReference>
<dbReference type="SUPFAM" id="SSF51905">
    <property type="entry name" value="FAD/NAD(P)-binding domain"/>
    <property type="match status" value="1"/>
</dbReference>
<dbReference type="OrthoDB" id="9806257at2"/>
<dbReference type="GO" id="GO:0005737">
    <property type="term" value="C:cytoplasm"/>
    <property type="evidence" value="ECO:0007669"/>
    <property type="project" value="TreeGrafter"/>
</dbReference>
<dbReference type="InterPro" id="IPR006076">
    <property type="entry name" value="FAD-dep_OxRdtase"/>
</dbReference>
<sequence>MHIVVIGGGIIGLTTAYHLAREGAQVTVLDARATGLGASDVNAGWVVPAEAAPVPGPGVVLTSLKWMLSPDSPLYIRPSLHPQFLSFMFGLWRASNARDQRAGFAAHLELAEGTIESFDDYRADGMEFEMHSQGLLMAFLRRENLDHHLTHLDLVRRYGLEPTVLVGDDVRVHEPHLSDAVQGGLFFPRERHVDPRALAAALRGRLLEMGVELVEHSEVDSVHRAGDRVTAVSAGGRTYRGDSFLLAAGAWTGPLSRRFGVPVPVRPGKGYSIDLPPLALRSATNLSDAKVAVTPLSRNLRVAGTMEFGGLDEDINAVRVEAILRAPQRYFRDWQPVRADIAPRAGMRPMTPDGLPVMGRLGGISNAFVSSGHGMLGVTLAPGAAAAMTDLMLRSIESPRLRPFSPRRFRAIRASERTIR</sequence>